<evidence type="ECO:0000256" key="3">
    <source>
        <dbReference type="ARBA" id="ARBA00022695"/>
    </source>
</evidence>
<evidence type="ECO:0000256" key="5">
    <source>
        <dbReference type="ARBA" id="ARBA00022840"/>
    </source>
</evidence>
<gene>
    <name evidence="9" type="primary">coaD</name>
    <name evidence="11" type="ORF">F4695_000013</name>
</gene>
<reference evidence="11 12" key="1">
    <citation type="submission" date="2020-08" db="EMBL/GenBank/DDBJ databases">
        <title>The Agave Microbiome: Exploring the role of microbial communities in plant adaptations to desert environments.</title>
        <authorList>
            <person name="Partida-Martinez L.P."/>
        </authorList>
    </citation>
    <scope>NUCLEOTIDE SEQUENCE [LARGE SCALE GENOMIC DNA]</scope>
    <source>
        <strain evidence="11 12">AS3.12</strain>
    </source>
</reference>
<dbReference type="AlphaFoldDB" id="A0A7X0JGA3"/>
<feature type="binding site" evidence="9">
    <location>
        <position position="17"/>
    </location>
    <ligand>
        <name>ATP</name>
        <dbReference type="ChEBI" id="CHEBI:30616"/>
    </ligand>
</feature>
<keyword evidence="6 9" id="KW-0460">Magnesium</keyword>
<dbReference type="EMBL" id="JACHBU010000001">
    <property type="protein sequence ID" value="MBB6506694.1"/>
    <property type="molecule type" value="Genomic_DNA"/>
</dbReference>
<evidence type="ECO:0000256" key="7">
    <source>
        <dbReference type="ARBA" id="ARBA00022993"/>
    </source>
</evidence>
<dbReference type="NCBIfam" id="TIGR00125">
    <property type="entry name" value="cyt_tran_rel"/>
    <property type="match status" value="1"/>
</dbReference>
<feature type="domain" description="Cytidyltransferase-like" evidence="10">
    <location>
        <begin position="5"/>
        <end position="138"/>
    </location>
</feature>
<keyword evidence="3 9" id="KW-0548">Nucleotidyltransferase</keyword>
<protein>
    <recommendedName>
        <fullName evidence="9">Phosphopantetheine adenylyltransferase</fullName>
        <ecNumber evidence="9">2.7.7.3</ecNumber>
    </recommendedName>
    <alternativeName>
        <fullName evidence="9">Dephospho-CoA pyrophosphorylase</fullName>
    </alternativeName>
    <alternativeName>
        <fullName evidence="9">Pantetheine-phosphate adenylyltransferase</fullName>
        <shortName evidence="9">PPAT</shortName>
    </alternativeName>
</protein>
<keyword evidence="12" id="KW-1185">Reference proteome</keyword>
<feature type="binding site" evidence="9">
    <location>
        <position position="41"/>
    </location>
    <ligand>
        <name>substrate</name>
    </ligand>
</feature>
<dbReference type="InterPro" id="IPR014729">
    <property type="entry name" value="Rossmann-like_a/b/a_fold"/>
</dbReference>
<comment type="subunit">
    <text evidence="9">Homohexamer.</text>
</comment>
<evidence type="ECO:0000313" key="11">
    <source>
        <dbReference type="EMBL" id="MBB6506694.1"/>
    </source>
</evidence>
<comment type="subcellular location">
    <subcellularLocation>
        <location evidence="9">Cytoplasm</location>
    </subcellularLocation>
</comment>
<name>A0A7X0JGA3_9HYPH</name>
<organism evidence="11 12">
    <name type="scientific">Rhizobium soli</name>
    <dbReference type="NCBI Taxonomy" id="424798"/>
    <lineage>
        <taxon>Bacteria</taxon>
        <taxon>Pseudomonadati</taxon>
        <taxon>Pseudomonadota</taxon>
        <taxon>Alphaproteobacteria</taxon>
        <taxon>Hyphomicrobiales</taxon>
        <taxon>Rhizobiaceae</taxon>
        <taxon>Rhizobium/Agrobacterium group</taxon>
        <taxon>Rhizobium</taxon>
    </lineage>
</organism>
<dbReference type="GO" id="GO:0005737">
    <property type="term" value="C:cytoplasm"/>
    <property type="evidence" value="ECO:0007669"/>
    <property type="project" value="UniProtKB-SubCell"/>
</dbReference>
<evidence type="ECO:0000256" key="4">
    <source>
        <dbReference type="ARBA" id="ARBA00022741"/>
    </source>
</evidence>
<feature type="binding site" evidence="9">
    <location>
        <position position="92"/>
    </location>
    <ligand>
        <name>substrate</name>
    </ligand>
</feature>
<dbReference type="Gene3D" id="3.40.50.620">
    <property type="entry name" value="HUPs"/>
    <property type="match status" value="1"/>
</dbReference>
<comment type="catalytic activity">
    <reaction evidence="8 9">
        <text>(R)-4'-phosphopantetheine + ATP + H(+) = 3'-dephospho-CoA + diphosphate</text>
        <dbReference type="Rhea" id="RHEA:19801"/>
        <dbReference type="ChEBI" id="CHEBI:15378"/>
        <dbReference type="ChEBI" id="CHEBI:30616"/>
        <dbReference type="ChEBI" id="CHEBI:33019"/>
        <dbReference type="ChEBI" id="CHEBI:57328"/>
        <dbReference type="ChEBI" id="CHEBI:61723"/>
        <dbReference type="EC" id="2.7.7.3"/>
    </reaction>
</comment>
<keyword evidence="1 9" id="KW-0963">Cytoplasm</keyword>
<keyword evidence="7 9" id="KW-0173">Coenzyme A biosynthesis</keyword>
<evidence type="ECO:0000256" key="2">
    <source>
        <dbReference type="ARBA" id="ARBA00022679"/>
    </source>
</evidence>
<keyword evidence="5 9" id="KW-0067">ATP-binding</keyword>
<feature type="binding site" evidence="9">
    <location>
        <begin position="93"/>
        <end position="95"/>
    </location>
    <ligand>
        <name>ATP</name>
        <dbReference type="ChEBI" id="CHEBI:30616"/>
    </ligand>
</feature>
<dbReference type="EC" id="2.7.7.3" evidence="9"/>
<evidence type="ECO:0000256" key="1">
    <source>
        <dbReference type="ARBA" id="ARBA00022490"/>
    </source>
</evidence>
<dbReference type="Proteomes" id="UP000585437">
    <property type="component" value="Unassembled WGS sequence"/>
</dbReference>
<feature type="site" description="Transition state stabilizer" evidence="9">
    <location>
        <position position="17"/>
    </location>
</feature>
<dbReference type="RefSeq" id="WP_184653174.1">
    <property type="nucleotide sequence ID" value="NZ_JACHBU010000001.1"/>
</dbReference>
<feature type="binding site" evidence="9">
    <location>
        <position position="103"/>
    </location>
    <ligand>
        <name>ATP</name>
        <dbReference type="ChEBI" id="CHEBI:30616"/>
    </ligand>
</feature>
<comment type="pathway">
    <text evidence="9">Cofactor biosynthesis; coenzyme A biosynthesis; CoA from (R)-pantothenate: step 4/5.</text>
</comment>
<comment type="caution">
    <text evidence="11">The sequence shown here is derived from an EMBL/GenBank/DDBJ whole genome shotgun (WGS) entry which is preliminary data.</text>
</comment>
<dbReference type="PANTHER" id="PTHR21342">
    <property type="entry name" value="PHOSPHOPANTETHEINE ADENYLYLTRANSFERASE"/>
    <property type="match status" value="1"/>
</dbReference>
<dbReference type="PRINTS" id="PR01020">
    <property type="entry name" value="LPSBIOSNTHSS"/>
</dbReference>
<evidence type="ECO:0000313" key="12">
    <source>
        <dbReference type="Proteomes" id="UP000585437"/>
    </source>
</evidence>
<feature type="binding site" evidence="9">
    <location>
        <position position="78"/>
    </location>
    <ligand>
        <name>substrate</name>
    </ligand>
</feature>
<dbReference type="GO" id="GO:0005524">
    <property type="term" value="F:ATP binding"/>
    <property type="evidence" value="ECO:0007669"/>
    <property type="project" value="UniProtKB-KW"/>
</dbReference>
<feature type="binding site" evidence="9">
    <location>
        <position position="9"/>
    </location>
    <ligand>
        <name>substrate</name>
    </ligand>
</feature>
<feature type="binding site" evidence="9">
    <location>
        <begin position="9"/>
        <end position="10"/>
    </location>
    <ligand>
        <name>ATP</name>
        <dbReference type="ChEBI" id="CHEBI:30616"/>
    </ligand>
</feature>
<comment type="cofactor">
    <cofactor evidence="9">
        <name>Mg(2+)</name>
        <dbReference type="ChEBI" id="CHEBI:18420"/>
    </cofactor>
</comment>
<evidence type="ECO:0000256" key="6">
    <source>
        <dbReference type="ARBA" id="ARBA00022842"/>
    </source>
</evidence>
<evidence type="ECO:0000259" key="10">
    <source>
        <dbReference type="Pfam" id="PF01467"/>
    </source>
</evidence>
<evidence type="ECO:0000256" key="8">
    <source>
        <dbReference type="ARBA" id="ARBA00029346"/>
    </source>
</evidence>
<comment type="similarity">
    <text evidence="9">Belongs to the bacterial CoaD family.</text>
</comment>
<feature type="binding site" evidence="9">
    <location>
        <begin position="128"/>
        <end position="134"/>
    </location>
    <ligand>
        <name>ATP</name>
        <dbReference type="ChEBI" id="CHEBI:30616"/>
    </ligand>
</feature>
<dbReference type="SUPFAM" id="SSF52374">
    <property type="entry name" value="Nucleotidylyl transferase"/>
    <property type="match status" value="1"/>
</dbReference>
<proteinExistence type="inferred from homology"/>
<dbReference type="Pfam" id="PF01467">
    <property type="entry name" value="CTP_transf_like"/>
    <property type="match status" value="1"/>
</dbReference>
<dbReference type="CDD" id="cd02163">
    <property type="entry name" value="PPAT"/>
    <property type="match status" value="1"/>
</dbReference>
<keyword evidence="4 9" id="KW-0547">Nucleotide-binding</keyword>
<dbReference type="GO" id="GO:0015937">
    <property type="term" value="P:coenzyme A biosynthetic process"/>
    <property type="evidence" value="ECO:0007669"/>
    <property type="project" value="UniProtKB-UniRule"/>
</dbReference>
<keyword evidence="2 9" id="KW-0808">Transferase</keyword>
<accession>A0A7X0JGA3</accession>
<dbReference type="InterPro" id="IPR001980">
    <property type="entry name" value="PPAT"/>
</dbReference>
<dbReference type="InterPro" id="IPR004821">
    <property type="entry name" value="Cyt_trans-like"/>
</dbReference>
<evidence type="ECO:0000256" key="9">
    <source>
        <dbReference type="HAMAP-Rule" id="MF_00151"/>
    </source>
</evidence>
<dbReference type="HAMAP" id="MF_00151">
    <property type="entry name" value="PPAT_bact"/>
    <property type="match status" value="1"/>
</dbReference>
<sequence>MTIALYPGSFDPMTNGHLDILVQALNIAERVVVAIGVHPGKVPVFSFEERAALIAAALSEALPEREDSLSVVSFEGLVIDAARQQGATILVRGLRDGTDFDYEMQMASMNRTMAPDLQTVFLPSAAASRPITATLVRQIAAMGGNVGEFVPAVVLRALNEKHKR</sequence>
<dbReference type="PANTHER" id="PTHR21342:SF1">
    <property type="entry name" value="PHOSPHOPANTETHEINE ADENYLYLTRANSFERASE"/>
    <property type="match status" value="1"/>
</dbReference>
<comment type="function">
    <text evidence="9">Reversibly transfers an adenylyl group from ATP to 4'-phosphopantetheine, yielding dephospho-CoA (dPCoA) and pyrophosphate.</text>
</comment>
<dbReference type="GO" id="GO:0004595">
    <property type="term" value="F:pantetheine-phosphate adenylyltransferase activity"/>
    <property type="evidence" value="ECO:0007669"/>
    <property type="project" value="UniProtKB-UniRule"/>
</dbReference>
<dbReference type="UniPathway" id="UPA00241">
    <property type="reaction ID" value="UER00355"/>
</dbReference>
<dbReference type="NCBIfam" id="TIGR01510">
    <property type="entry name" value="coaD_prev_kdtB"/>
    <property type="match status" value="1"/>
</dbReference>